<feature type="transmembrane region" description="Helical" evidence="7">
    <location>
        <begin position="96"/>
        <end position="115"/>
    </location>
</feature>
<feature type="transmembrane region" description="Helical" evidence="7">
    <location>
        <begin position="195"/>
        <end position="226"/>
    </location>
</feature>
<dbReference type="CDD" id="cd06261">
    <property type="entry name" value="TM_PBP2"/>
    <property type="match status" value="1"/>
</dbReference>
<evidence type="ECO:0000256" key="7">
    <source>
        <dbReference type="RuleBase" id="RU363032"/>
    </source>
</evidence>
<sequence>MRTTTLPDTQAKPEQSNQRLSLTRRQGERRNLRSPLFINVVRLALLVVFLIVWQFLSGRFIDPLFISSPLAVFTQTVAWIMDGTLWMHTEITLQETLLGLFFGIISGIAAGFLLGLQPLLAEACDPFIASIYSIPKIALAPLFILWFGIDIQMKIVLASVTVFFLIFFNTLAGVRNADQHLIDAVRLMGGRYRDVLLKVIVPSATGSMLTGVHIAIPYALIGAVVAELIASNRGLGYLIDASATSFNTAGVFVALLVLSIIGGILNALVNSIDRMTSRWKTEISIGRKLIP</sequence>
<dbReference type="Proteomes" id="UP000597444">
    <property type="component" value="Unassembled WGS sequence"/>
</dbReference>
<feature type="transmembrane region" description="Helical" evidence="7">
    <location>
        <begin position="246"/>
        <end position="269"/>
    </location>
</feature>
<evidence type="ECO:0000256" key="1">
    <source>
        <dbReference type="ARBA" id="ARBA00004651"/>
    </source>
</evidence>
<keyword evidence="11" id="KW-1185">Reference proteome</keyword>
<organism evidence="10 11">
    <name type="scientific">Reticulibacter mediterranei</name>
    <dbReference type="NCBI Taxonomy" id="2778369"/>
    <lineage>
        <taxon>Bacteria</taxon>
        <taxon>Bacillati</taxon>
        <taxon>Chloroflexota</taxon>
        <taxon>Ktedonobacteria</taxon>
        <taxon>Ktedonobacterales</taxon>
        <taxon>Reticulibacteraceae</taxon>
        <taxon>Reticulibacter</taxon>
    </lineage>
</organism>
<proteinExistence type="inferred from homology"/>
<dbReference type="PANTHER" id="PTHR30151:SF20">
    <property type="entry name" value="ABC TRANSPORTER PERMEASE PROTEIN HI_0355-RELATED"/>
    <property type="match status" value="1"/>
</dbReference>
<protein>
    <submittedName>
        <fullName evidence="10">ABC transporter permease</fullName>
    </submittedName>
</protein>
<dbReference type="PROSITE" id="PS50928">
    <property type="entry name" value="ABC_TM1"/>
    <property type="match status" value="1"/>
</dbReference>
<feature type="domain" description="ABC transmembrane type-1" evidence="9">
    <location>
        <begin position="89"/>
        <end position="269"/>
    </location>
</feature>
<evidence type="ECO:0000256" key="2">
    <source>
        <dbReference type="ARBA" id="ARBA00022448"/>
    </source>
</evidence>
<dbReference type="GO" id="GO:0055085">
    <property type="term" value="P:transmembrane transport"/>
    <property type="evidence" value="ECO:0007669"/>
    <property type="project" value="InterPro"/>
</dbReference>
<evidence type="ECO:0000256" key="3">
    <source>
        <dbReference type="ARBA" id="ARBA00022475"/>
    </source>
</evidence>
<evidence type="ECO:0000256" key="6">
    <source>
        <dbReference type="ARBA" id="ARBA00023136"/>
    </source>
</evidence>
<comment type="subcellular location">
    <subcellularLocation>
        <location evidence="1 7">Cell membrane</location>
        <topology evidence="1 7">Multi-pass membrane protein</topology>
    </subcellularLocation>
</comment>
<accession>A0A8J3J289</accession>
<evidence type="ECO:0000313" key="11">
    <source>
        <dbReference type="Proteomes" id="UP000597444"/>
    </source>
</evidence>
<keyword evidence="2 7" id="KW-0813">Transport</keyword>
<comment type="caution">
    <text evidence="10">The sequence shown here is derived from an EMBL/GenBank/DDBJ whole genome shotgun (WGS) entry which is preliminary data.</text>
</comment>
<name>A0A8J3J289_9CHLR</name>
<keyword evidence="3" id="KW-1003">Cell membrane</keyword>
<dbReference type="AlphaFoldDB" id="A0A8J3J289"/>
<comment type="similarity">
    <text evidence="7">Belongs to the binding-protein-dependent transport system permease family.</text>
</comment>
<keyword evidence="6 7" id="KW-0472">Membrane</keyword>
<feature type="transmembrane region" description="Helical" evidence="7">
    <location>
        <begin position="127"/>
        <end position="149"/>
    </location>
</feature>
<gene>
    <name evidence="10" type="primary">ssuC</name>
    <name evidence="10" type="ORF">KSF_110280</name>
</gene>
<dbReference type="PANTHER" id="PTHR30151">
    <property type="entry name" value="ALKANE SULFONATE ABC TRANSPORTER-RELATED, MEMBRANE SUBUNIT"/>
    <property type="match status" value="1"/>
</dbReference>
<dbReference type="EMBL" id="BNJK01000004">
    <property type="protein sequence ID" value="GHP00981.1"/>
    <property type="molecule type" value="Genomic_DNA"/>
</dbReference>
<evidence type="ECO:0000256" key="8">
    <source>
        <dbReference type="SAM" id="MobiDB-lite"/>
    </source>
</evidence>
<evidence type="ECO:0000256" key="4">
    <source>
        <dbReference type="ARBA" id="ARBA00022692"/>
    </source>
</evidence>
<dbReference type="SUPFAM" id="SSF161098">
    <property type="entry name" value="MetI-like"/>
    <property type="match status" value="1"/>
</dbReference>
<feature type="region of interest" description="Disordered" evidence="8">
    <location>
        <begin position="1"/>
        <end position="24"/>
    </location>
</feature>
<dbReference type="InterPro" id="IPR035906">
    <property type="entry name" value="MetI-like_sf"/>
</dbReference>
<dbReference type="InterPro" id="IPR000515">
    <property type="entry name" value="MetI-like"/>
</dbReference>
<evidence type="ECO:0000313" key="10">
    <source>
        <dbReference type="EMBL" id="GHP00981.1"/>
    </source>
</evidence>
<feature type="transmembrane region" description="Helical" evidence="7">
    <location>
        <begin position="155"/>
        <end position="174"/>
    </location>
</feature>
<dbReference type="Pfam" id="PF00528">
    <property type="entry name" value="BPD_transp_1"/>
    <property type="match status" value="1"/>
</dbReference>
<dbReference type="GO" id="GO:0005886">
    <property type="term" value="C:plasma membrane"/>
    <property type="evidence" value="ECO:0007669"/>
    <property type="project" value="UniProtKB-SubCell"/>
</dbReference>
<dbReference type="RefSeq" id="WP_220211555.1">
    <property type="nucleotide sequence ID" value="NZ_BNJK01000004.1"/>
</dbReference>
<evidence type="ECO:0000256" key="5">
    <source>
        <dbReference type="ARBA" id="ARBA00022989"/>
    </source>
</evidence>
<keyword evidence="5 7" id="KW-1133">Transmembrane helix</keyword>
<feature type="transmembrane region" description="Helical" evidence="7">
    <location>
        <begin position="36"/>
        <end position="56"/>
    </location>
</feature>
<evidence type="ECO:0000259" key="9">
    <source>
        <dbReference type="PROSITE" id="PS50928"/>
    </source>
</evidence>
<reference evidence="10" key="1">
    <citation type="submission" date="2020-10" db="EMBL/GenBank/DDBJ databases">
        <title>Taxonomic study of unclassified bacteria belonging to the class Ktedonobacteria.</title>
        <authorList>
            <person name="Yabe S."/>
            <person name="Wang C.M."/>
            <person name="Zheng Y."/>
            <person name="Sakai Y."/>
            <person name="Cavaletti L."/>
            <person name="Monciardini P."/>
            <person name="Donadio S."/>
        </authorList>
    </citation>
    <scope>NUCLEOTIDE SEQUENCE</scope>
    <source>
        <strain evidence="10">ID150040</strain>
    </source>
</reference>
<keyword evidence="4 7" id="KW-0812">Transmembrane</keyword>
<dbReference type="Gene3D" id="1.10.3720.10">
    <property type="entry name" value="MetI-like"/>
    <property type="match status" value="1"/>
</dbReference>